<dbReference type="Proteomes" id="UP000281955">
    <property type="component" value="Unassembled WGS sequence"/>
</dbReference>
<feature type="coiled-coil region" evidence="1">
    <location>
        <begin position="221"/>
        <end position="263"/>
    </location>
</feature>
<protein>
    <submittedName>
        <fullName evidence="4">Uncharacterized protein with von Willebrand factor type A (VWA) domain</fullName>
    </submittedName>
</protein>
<dbReference type="InParanoid" id="A0A420XVL8"/>
<dbReference type="EMBL" id="RBWV01000002">
    <property type="protein sequence ID" value="RKS80709.1"/>
    <property type="molecule type" value="Genomic_DNA"/>
</dbReference>
<sequence length="651" mass="72716">MVARYGQYDDGPDPLAPPYDVRRALDALGDDVLQGASLREALRELLRGGMDGRRGLDDLLRRAREQRNRLRKQGRLDGTLEEARRLVDKAVGEERAELFPRPSDDARFREAQLDALPRETSRAVQELADYDWQSPQARQTFEQLQDLLRREVLDTQFRGMKQALESQDPSAMQGVKDMLSDLNEMLAKDSRGEHTQQDFDDFMAKHGEFFPDAPENLEELVDSLARRAAAAQQLLNSLSREQRAELQSLMEQAMQDMDLANQMAQLQGQLRGRRPDLDWNGRQRMRGEGEGMGLGDATSALQELADLDELEQSLGQDYPGASLEDIDEDAVRRALGRKAVDDLEALRRLERELEQQGYLSRSGGETQLTAKAIRRLGQTALRRVFSDMQSPRRGSHDVHDAGAAGEPTGASRQWQFGDEQPIDVVRTLTNAVRRGAYAGGRLKVGVDDFEVVETERRSSACVCLLVDLSYSMVLRDTWGAAKQTALALHALVSGQYPQDAIQIIGFSSYARVLQPGELAGLDADMVQGTNLQHALMLAGRFLDKHKDSEPVVLVVTDGEPTAHLLPNGQPWFAWPPEPETITATVAEVDRMTRRGVPLNVFLLDDDPRLVAFVQEVARRNGGRVLQPSADRLGSYVVSDYLRMRRGRRGAA</sequence>
<organism evidence="4 5">
    <name type="scientific">Motilibacter peucedani</name>
    <dbReference type="NCBI Taxonomy" id="598650"/>
    <lineage>
        <taxon>Bacteria</taxon>
        <taxon>Bacillati</taxon>
        <taxon>Actinomycetota</taxon>
        <taxon>Actinomycetes</taxon>
        <taxon>Motilibacterales</taxon>
        <taxon>Motilibacteraceae</taxon>
        <taxon>Motilibacter</taxon>
    </lineage>
</organism>
<keyword evidence="1" id="KW-0175">Coiled coil</keyword>
<feature type="domain" description="VWFA" evidence="3">
    <location>
        <begin position="459"/>
        <end position="642"/>
    </location>
</feature>
<name>A0A420XVL8_9ACTN</name>
<dbReference type="OrthoDB" id="9766126at2"/>
<accession>A0A420XVL8</accession>
<evidence type="ECO:0000259" key="3">
    <source>
        <dbReference type="SMART" id="SM00327"/>
    </source>
</evidence>
<dbReference type="InterPro" id="IPR036465">
    <property type="entry name" value="vWFA_dom_sf"/>
</dbReference>
<dbReference type="InterPro" id="IPR002035">
    <property type="entry name" value="VWF_A"/>
</dbReference>
<feature type="region of interest" description="Disordered" evidence="2">
    <location>
        <begin position="388"/>
        <end position="413"/>
    </location>
</feature>
<evidence type="ECO:0000256" key="1">
    <source>
        <dbReference type="SAM" id="Coils"/>
    </source>
</evidence>
<keyword evidence="5" id="KW-1185">Reference proteome</keyword>
<evidence type="ECO:0000313" key="5">
    <source>
        <dbReference type="Proteomes" id="UP000281955"/>
    </source>
</evidence>
<dbReference type="CDD" id="cd00198">
    <property type="entry name" value="vWFA"/>
    <property type="match status" value="1"/>
</dbReference>
<dbReference type="RefSeq" id="WP_121191547.1">
    <property type="nucleotide sequence ID" value="NZ_RBWV01000002.1"/>
</dbReference>
<dbReference type="SUPFAM" id="SSF53300">
    <property type="entry name" value="vWA-like"/>
    <property type="match status" value="1"/>
</dbReference>
<dbReference type="AlphaFoldDB" id="A0A420XVL8"/>
<dbReference type="Pfam" id="PF13519">
    <property type="entry name" value="VWA_2"/>
    <property type="match status" value="1"/>
</dbReference>
<gene>
    <name evidence="4" type="ORF">CLV35_0175</name>
</gene>
<reference evidence="4 5" key="1">
    <citation type="submission" date="2018-10" db="EMBL/GenBank/DDBJ databases">
        <title>Genomic Encyclopedia of Archaeal and Bacterial Type Strains, Phase II (KMG-II): from individual species to whole genera.</title>
        <authorList>
            <person name="Goeker M."/>
        </authorList>
    </citation>
    <scope>NUCLEOTIDE SEQUENCE [LARGE SCALE GENOMIC DNA]</scope>
    <source>
        <strain evidence="4 5">RP-AC37</strain>
    </source>
</reference>
<dbReference type="Gene3D" id="3.40.50.410">
    <property type="entry name" value="von Willebrand factor, type A domain"/>
    <property type="match status" value="1"/>
</dbReference>
<evidence type="ECO:0000313" key="4">
    <source>
        <dbReference type="EMBL" id="RKS80709.1"/>
    </source>
</evidence>
<comment type="caution">
    <text evidence="4">The sequence shown here is derived from an EMBL/GenBank/DDBJ whole genome shotgun (WGS) entry which is preliminary data.</text>
</comment>
<evidence type="ECO:0000256" key="2">
    <source>
        <dbReference type="SAM" id="MobiDB-lite"/>
    </source>
</evidence>
<dbReference type="SMART" id="SM00327">
    <property type="entry name" value="VWA"/>
    <property type="match status" value="1"/>
</dbReference>
<proteinExistence type="predicted"/>